<comment type="function">
    <text evidence="6">Component of the ERMES/MDM complex, which serves as a molecular tether to connect the endoplasmic reticulum and mitochondria. Components of this complex are involved in the control of mitochondrial shape and protein biogenesis and may function in phospholipid exchange. MDM10 is involved in the late assembly steps of the general translocase of the mitochondrial outer membrane (TOM complex). Functions in the TOM40-specific route of the assembly of outer membrane beta-barrel proteins, including the association of TOM40 with the receptor TOM22 and small TOM proteins. Can associate with the SAM(core) complex as well as the MDM12-MMM1 complex, both involved in late steps of the major beta-barrel assembly pathway, that is responsible for biogenesis of all outer membrane beta-barrel proteins. May act as a switch that shuttles between both complexes and channels precursor proteins into the TOM40-specific pathway. Plays a role in mitochondrial morphology and in the inheritance of mitochondria.</text>
</comment>
<dbReference type="STRING" id="857566.A0A1E3PGS5"/>
<dbReference type="InterPro" id="IPR027539">
    <property type="entry name" value="Mdm10"/>
</dbReference>
<dbReference type="EMBL" id="KV454411">
    <property type="protein sequence ID" value="ODQ64609.1"/>
    <property type="molecule type" value="Genomic_DNA"/>
</dbReference>
<comment type="similarity">
    <text evidence="6">Belongs to the MDM10 family.</text>
</comment>
<evidence type="ECO:0000313" key="7">
    <source>
        <dbReference type="EMBL" id="ODQ64609.1"/>
    </source>
</evidence>
<dbReference type="HAMAP" id="MF_03102">
    <property type="entry name" value="Mdm10"/>
    <property type="match status" value="1"/>
</dbReference>
<comment type="subunit">
    <text evidence="6">Component of the ER-mitochondria encounter structure (ERMES) or MDM complex, composed of MMM1, MDM10, MDM12 and MDM34. Associates with the mitochondrial outer membrane sorting assembly machinery SAM(core) complex.</text>
</comment>
<protein>
    <recommendedName>
        <fullName evidence="6">Mitochondrial distribution and morphology protein 10</fullName>
    </recommendedName>
    <alternativeName>
        <fullName evidence="6">Mitochondrial inheritance component MDM10</fullName>
    </alternativeName>
</protein>
<dbReference type="GO" id="GO:0070096">
    <property type="term" value="P:mitochondrial outer membrane translocase complex assembly"/>
    <property type="evidence" value="ECO:0007669"/>
    <property type="project" value="UniProtKB-UniRule"/>
</dbReference>
<dbReference type="Proteomes" id="UP000095009">
    <property type="component" value="Unassembled WGS sequence"/>
</dbReference>
<dbReference type="GO" id="GO:0032865">
    <property type="term" value="C:ERMES complex"/>
    <property type="evidence" value="ECO:0007669"/>
    <property type="project" value="UniProtKB-UniRule"/>
</dbReference>
<sequence>MRTYMDYVLRCFYESTGWNEDNIYPNITLTSQSLLDFKVPNGFGLNLSSQSSPNSASTYNLTNLGFVSGSVAYLYSSKPLCNIQSTKSMDLKDVVTGYKLLTPLRETESRLYWNQWHGAARNQKRDTLYYGRMYLPGRGLEAMLVRRLSPTTQLLITCVSDSHLKNGGTLTMHYQRDVGQWCNELIYSTNEALLGVRGMFNFGYHRKLREYYNASRLSIGGELYYGVLNKSPGLSIAARYVANSAYTGTPLTLTLTCNPLVGHLSTAYSLMASNSTQLSSRFDFNVYSYMSDLSIGCEIWKNKYTVGSQSGPSDTAPEIVDIKSPEFAVKRESRLSSRQSSSFTMSNGTCVPEEEFTNVLKASTSFGSRNVKLLWEGRYKELLLSSGVMVNLVDGTPVISTIGVEVQYSC</sequence>
<evidence type="ECO:0000313" key="8">
    <source>
        <dbReference type="Proteomes" id="UP000095009"/>
    </source>
</evidence>
<dbReference type="GO" id="GO:1990456">
    <property type="term" value="P:mitochondrion-endoplasmic reticulum membrane tethering"/>
    <property type="evidence" value="ECO:0007669"/>
    <property type="project" value="UniProtKB-UniRule"/>
</dbReference>
<dbReference type="AlphaFoldDB" id="A0A1E3PGS5"/>
<dbReference type="Pfam" id="PF12519">
    <property type="entry name" value="MDM10"/>
    <property type="match status" value="1"/>
</dbReference>
<dbReference type="GO" id="GO:0045040">
    <property type="term" value="P:protein insertion into mitochondrial outer membrane"/>
    <property type="evidence" value="ECO:0007669"/>
    <property type="project" value="UniProtKB-UniRule"/>
</dbReference>
<evidence type="ECO:0000256" key="6">
    <source>
        <dbReference type="HAMAP-Rule" id="MF_03102"/>
    </source>
</evidence>
<dbReference type="GO" id="GO:0015914">
    <property type="term" value="P:phospholipid transport"/>
    <property type="evidence" value="ECO:0007669"/>
    <property type="project" value="TreeGrafter"/>
</dbReference>
<proteinExistence type="inferred from homology"/>
<evidence type="ECO:0000256" key="2">
    <source>
        <dbReference type="ARBA" id="ARBA00022692"/>
    </source>
</evidence>
<evidence type="ECO:0000256" key="3">
    <source>
        <dbReference type="ARBA" id="ARBA00022787"/>
    </source>
</evidence>
<dbReference type="PANTHER" id="PTHR28035">
    <property type="entry name" value="MITOCHONDRIAL DISTRIBUTION AND MORPHOLOGY PROTEIN 10"/>
    <property type="match status" value="1"/>
</dbReference>
<organism evidence="7 8">
    <name type="scientific">Nadsonia fulvescens var. elongata DSM 6958</name>
    <dbReference type="NCBI Taxonomy" id="857566"/>
    <lineage>
        <taxon>Eukaryota</taxon>
        <taxon>Fungi</taxon>
        <taxon>Dikarya</taxon>
        <taxon>Ascomycota</taxon>
        <taxon>Saccharomycotina</taxon>
        <taxon>Dipodascomycetes</taxon>
        <taxon>Dipodascales</taxon>
        <taxon>Dipodascales incertae sedis</taxon>
        <taxon>Nadsonia</taxon>
    </lineage>
</organism>
<reference evidence="7 8" key="1">
    <citation type="journal article" date="2016" name="Proc. Natl. Acad. Sci. U.S.A.">
        <title>Comparative genomics of biotechnologically important yeasts.</title>
        <authorList>
            <person name="Riley R."/>
            <person name="Haridas S."/>
            <person name="Wolfe K.H."/>
            <person name="Lopes M.R."/>
            <person name="Hittinger C.T."/>
            <person name="Goeker M."/>
            <person name="Salamov A.A."/>
            <person name="Wisecaver J.H."/>
            <person name="Long T.M."/>
            <person name="Calvey C.H."/>
            <person name="Aerts A.L."/>
            <person name="Barry K.W."/>
            <person name="Choi C."/>
            <person name="Clum A."/>
            <person name="Coughlan A.Y."/>
            <person name="Deshpande S."/>
            <person name="Douglass A.P."/>
            <person name="Hanson S.J."/>
            <person name="Klenk H.-P."/>
            <person name="LaButti K.M."/>
            <person name="Lapidus A."/>
            <person name="Lindquist E.A."/>
            <person name="Lipzen A.M."/>
            <person name="Meier-Kolthoff J.P."/>
            <person name="Ohm R.A."/>
            <person name="Otillar R.P."/>
            <person name="Pangilinan J.L."/>
            <person name="Peng Y."/>
            <person name="Rokas A."/>
            <person name="Rosa C.A."/>
            <person name="Scheuner C."/>
            <person name="Sibirny A.A."/>
            <person name="Slot J.C."/>
            <person name="Stielow J.B."/>
            <person name="Sun H."/>
            <person name="Kurtzman C.P."/>
            <person name="Blackwell M."/>
            <person name="Grigoriev I.V."/>
            <person name="Jeffries T.W."/>
        </authorList>
    </citation>
    <scope>NUCLEOTIDE SEQUENCE [LARGE SCALE GENOMIC DNA]</scope>
    <source>
        <strain evidence="7 8">DSM 6958</strain>
    </source>
</reference>
<gene>
    <name evidence="6" type="primary">MDM10</name>
    <name evidence="7" type="ORF">NADFUDRAFT_83551</name>
</gene>
<keyword evidence="2 6" id="KW-0812">Transmembrane</keyword>
<comment type="domain">
    <text evidence="6">Lacks alpha-helical transmembrane segments, suggesting that it resides in the membrane via beta-sheet conformations similar to those predicted for other outer membrane proteins and porin.</text>
</comment>
<evidence type="ECO:0000256" key="5">
    <source>
        <dbReference type="ARBA" id="ARBA00023136"/>
    </source>
</evidence>
<dbReference type="GO" id="GO:0001401">
    <property type="term" value="C:SAM complex"/>
    <property type="evidence" value="ECO:0007669"/>
    <property type="project" value="TreeGrafter"/>
</dbReference>
<evidence type="ECO:0000256" key="1">
    <source>
        <dbReference type="ARBA" id="ARBA00022452"/>
    </source>
</evidence>
<dbReference type="PANTHER" id="PTHR28035:SF1">
    <property type="entry name" value="MITOCHONDRIAL DISTRIBUTION AND MORPHOLOGY PROTEIN 10"/>
    <property type="match status" value="1"/>
</dbReference>
<accession>A0A1E3PGS5</accession>
<keyword evidence="8" id="KW-1185">Reference proteome</keyword>
<keyword evidence="3 6" id="KW-1000">Mitochondrion outer membrane</keyword>
<comment type="subcellular location">
    <subcellularLocation>
        <location evidence="6">Mitochondrion outer membrane</location>
        <topology evidence="6">Multi-pass membrane protein</topology>
    </subcellularLocation>
    <text evidence="6">The ERMES/MDM complex localizes to a few discrete foci (around 10 per single cell), that represent mitochondria-endoplasmic reticulum junctions. These foci are often found next to mtDNA nucleoids.</text>
</comment>
<keyword evidence="1 6" id="KW-1134">Transmembrane beta strand</keyword>
<evidence type="ECO:0000256" key="4">
    <source>
        <dbReference type="ARBA" id="ARBA00023128"/>
    </source>
</evidence>
<dbReference type="GO" id="GO:0051654">
    <property type="term" value="P:establishment of mitochondrion localization"/>
    <property type="evidence" value="ECO:0007669"/>
    <property type="project" value="TreeGrafter"/>
</dbReference>
<keyword evidence="4 6" id="KW-0496">Mitochondrion</keyword>
<dbReference type="OrthoDB" id="2103793at2759"/>
<keyword evidence="5 6" id="KW-0472">Membrane</keyword>
<name>A0A1E3PGS5_9ASCO</name>